<proteinExistence type="predicted"/>
<name>A0AAV4BIH3_9GAST</name>
<dbReference type="AlphaFoldDB" id="A0AAV4BIH3"/>
<comment type="caution">
    <text evidence="1">The sequence shown here is derived from an EMBL/GenBank/DDBJ whole genome shotgun (WGS) entry which is preliminary data.</text>
</comment>
<sequence length="164" mass="18468">MPRVGPGEELAPPWLPRFVRGDQGRLSPMDCLSFRTRWHLFLHLAFVFYPHFLSCAIVPSTSPSAVLYFFPFPCGVWDRIDPPYCACRKRRRLKQDVAHELPLSGTWATSLSLHLALSSILTSFPALSSHPLLLTRSSTSIHRNPPVLGIIERPTPTVWAPCLP</sequence>
<keyword evidence="2" id="KW-1185">Reference proteome</keyword>
<gene>
    <name evidence="1" type="ORF">PoB_004548300</name>
</gene>
<evidence type="ECO:0000313" key="1">
    <source>
        <dbReference type="EMBL" id="GFO18978.1"/>
    </source>
</evidence>
<accession>A0AAV4BIH3</accession>
<evidence type="ECO:0000313" key="2">
    <source>
        <dbReference type="Proteomes" id="UP000735302"/>
    </source>
</evidence>
<dbReference type="Proteomes" id="UP000735302">
    <property type="component" value="Unassembled WGS sequence"/>
</dbReference>
<reference evidence="1 2" key="1">
    <citation type="journal article" date="2021" name="Elife">
        <title>Chloroplast acquisition without the gene transfer in kleptoplastic sea slugs, Plakobranchus ocellatus.</title>
        <authorList>
            <person name="Maeda T."/>
            <person name="Takahashi S."/>
            <person name="Yoshida T."/>
            <person name="Shimamura S."/>
            <person name="Takaki Y."/>
            <person name="Nagai Y."/>
            <person name="Toyoda A."/>
            <person name="Suzuki Y."/>
            <person name="Arimoto A."/>
            <person name="Ishii H."/>
            <person name="Satoh N."/>
            <person name="Nishiyama T."/>
            <person name="Hasebe M."/>
            <person name="Maruyama T."/>
            <person name="Minagawa J."/>
            <person name="Obokata J."/>
            <person name="Shigenobu S."/>
        </authorList>
    </citation>
    <scope>NUCLEOTIDE SEQUENCE [LARGE SCALE GENOMIC DNA]</scope>
</reference>
<dbReference type="EMBL" id="BLXT01004995">
    <property type="protein sequence ID" value="GFO18978.1"/>
    <property type="molecule type" value="Genomic_DNA"/>
</dbReference>
<protein>
    <submittedName>
        <fullName evidence="1">Uncharacterized protein</fullName>
    </submittedName>
</protein>
<organism evidence="1 2">
    <name type="scientific">Plakobranchus ocellatus</name>
    <dbReference type="NCBI Taxonomy" id="259542"/>
    <lineage>
        <taxon>Eukaryota</taxon>
        <taxon>Metazoa</taxon>
        <taxon>Spiralia</taxon>
        <taxon>Lophotrochozoa</taxon>
        <taxon>Mollusca</taxon>
        <taxon>Gastropoda</taxon>
        <taxon>Heterobranchia</taxon>
        <taxon>Euthyneura</taxon>
        <taxon>Panpulmonata</taxon>
        <taxon>Sacoglossa</taxon>
        <taxon>Placobranchoidea</taxon>
        <taxon>Plakobranchidae</taxon>
        <taxon>Plakobranchus</taxon>
    </lineage>
</organism>